<dbReference type="AlphaFoldDB" id="A0AAD7LT83"/>
<dbReference type="PANTHER" id="PTHR46932:SF12">
    <property type="entry name" value="HEAVY METAL-ASSOCIATED ISOPRENYLATED PLANT PROTEIN 47"/>
    <property type="match status" value="1"/>
</dbReference>
<gene>
    <name evidence="2" type="ORF">O6P43_013602</name>
</gene>
<evidence type="ECO:0000256" key="1">
    <source>
        <dbReference type="SAM" id="MobiDB-lite"/>
    </source>
</evidence>
<dbReference type="PANTHER" id="PTHR46932">
    <property type="entry name" value="HEAVY METAL-ASSOCIATED ISOPRENYLATED PLANT PROTEIN 47"/>
    <property type="match status" value="1"/>
</dbReference>
<dbReference type="Proteomes" id="UP001163823">
    <property type="component" value="Chromosome 6"/>
</dbReference>
<proteinExistence type="predicted"/>
<dbReference type="KEGG" id="qsa:O6P43_013602"/>
<evidence type="ECO:0000313" key="3">
    <source>
        <dbReference type="Proteomes" id="UP001163823"/>
    </source>
</evidence>
<sequence length="132" mass="14490">MKQKIVIEIEAHCEKCRTKAMTLAAVADGVISVAFEGEDKNQLVIIGEGVDAAKLTSSLRKKLKYASIVSVDRVEEQVEKKTEDEKAKKKKGSANETKSTAIYSWTAVDHRQPPLETYKVVNDPNPGGCTIL</sequence>
<protein>
    <submittedName>
        <fullName evidence="2">Heavy metal transport/detoxification superfamily protein</fullName>
    </submittedName>
</protein>
<feature type="compositionally biased region" description="Basic and acidic residues" evidence="1">
    <location>
        <begin position="75"/>
        <end position="87"/>
    </location>
</feature>
<dbReference type="EMBL" id="JARAOO010000006">
    <property type="protein sequence ID" value="KAJ7963677.1"/>
    <property type="molecule type" value="Genomic_DNA"/>
</dbReference>
<dbReference type="InterPro" id="IPR042885">
    <property type="entry name" value="HIPP47/16"/>
</dbReference>
<comment type="caution">
    <text evidence="2">The sequence shown here is derived from an EMBL/GenBank/DDBJ whole genome shotgun (WGS) entry which is preliminary data.</text>
</comment>
<keyword evidence="3" id="KW-1185">Reference proteome</keyword>
<dbReference type="Gene3D" id="3.30.70.100">
    <property type="match status" value="1"/>
</dbReference>
<evidence type="ECO:0000313" key="2">
    <source>
        <dbReference type="EMBL" id="KAJ7963677.1"/>
    </source>
</evidence>
<name>A0AAD7LT83_QUISA</name>
<accession>A0AAD7LT83</accession>
<reference evidence="2" key="1">
    <citation type="journal article" date="2023" name="Science">
        <title>Elucidation of the pathway for biosynthesis of saponin adjuvants from the soapbark tree.</title>
        <authorList>
            <person name="Reed J."/>
            <person name="Orme A."/>
            <person name="El-Demerdash A."/>
            <person name="Owen C."/>
            <person name="Martin L.B.B."/>
            <person name="Misra R.C."/>
            <person name="Kikuchi S."/>
            <person name="Rejzek M."/>
            <person name="Martin A.C."/>
            <person name="Harkess A."/>
            <person name="Leebens-Mack J."/>
            <person name="Louveau T."/>
            <person name="Stephenson M.J."/>
            <person name="Osbourn A."/>
        </authorList>
    </citation>
    <scope>NUCLEOTIDE SEQUENCE</scope>
    <source>
        <strain evidence="2">S10</strain>
    </source>
</reference>
<feature type="region of interest" description="Disordered" evidence="1">
    <location>
        <begin position="75"/>
        <end position="97"/>
    </location>
</feature>
<organism evidence="2 3">
    <name type="scientific">Quillaja saponaria</name>
    <name type="common">Soap bark tree</name>
    <dbReference type="NCBI Taxonomy" id="32244"/>
    <lineage>
        <taxon>Eukaryota</taxon>
        <taxon>Viridiplantae</taxon>
        <taxon>Streptophyta</taxon>
        <taxon>Embryophyta</taxon>
        <taxon>Tracheophyta</taxon>
        <taxon>Spermatophyta</taxon>
        <taxon>Magnoliopsida</taxon>
        <taxon>eudicotyledons</taxon>
        <taxon>Gunneridae</taxon>
        <taxon>Pentapetalae</taxon>
        <taxon>rosids</taxon>
        <taxon>fabids</taxon>
        <taxon>Fabales</taxon>
        <taxon>Quillajaceae</taxon>
        <taxon>Quillaja</taxon>
    </lineage>
</organism>